<accession>A0A897MX66</accession>
<name>A0A897MX66_9EURY</name>
<feature type="transmembrane region" description="Helical" evidence="1">
    <location>
        <begin position="45"/>
        <end position="70"/>
    </location>
</feature>
<sequence>MARRDAVLDVVCSQRDRIPVLIAAVIVMGLLLTFPLLLLESDSPGYVIAVIDAIIVAVSLVVFGSTYWYCTKRAMQDA</sequence>
<evidence type="ECO:0000256" key="1">
    <source>
        <dbReference type="SAM" id="Phobius"/>
    </source>
</evidence>
<evidence type="ECO:0000313" key="4">
    <source>
        <dbReference type="Proteomes" id="UP000663525"/>
    </source>
</evidence>
<evidence type="ECO:0000313" key="3">
    <source>
        <dbReference type="EMBL" id="QSG12951.1"/>
    </source>
</evidence>
<gene>
    <name evidence="3" type="ORF">HSBGL_2547</name>
    <name evidence="2" type="ORF">HSR121_0700</name>
</gene>
<dbReference type="GeneID" id="68862068"/>
<keyword evidence="1" id="KW-0472">Membrane</keyword>
<dbReference type="Proteomes" id="UP000663525">
    <property type="component" value="Chromosome"/>
</dbReference>
<dbReference type="AlphaFoldDB" id="A0A897MX66"/>
<dbReference type="Proteomes" id="UP000663305">
    <property type="component" value="Chromosome"/>
</dbReference>
<dbReference type="RefSeq" id="WP_229114686.1">
    <property type="nucleotide sequence ID" value="NZ_CP064787.1"/>
</dbReference>
<proteinExistence type="predicted"/>
<keyword evidence="1" id="KW-1133">Transmembrane helix</keyword>
<protein>
    <submittedName>
        <fullName evidence="2">Uncharacterized protein</fullName>
    </submittedName>
</protein>
<feature type="transmembrane region" description="Helical" evidence="1">
    <location>
        <begin position="20"/>
        <end position="39"/>
    </location>
</feature>
<reference evidence="2" key="1">
    <citation type="submission" date="2020-11" db="EMBL/GenBank/DDBJ databases">
        <title>Carbohydrate-dependent, anaerobic sulfur respiration: A novel catabolism in halophilic archaea.</title>
        <authorList>
            <person name="Sorokin D.Y."/>
            <person name="Messina E."/>
            <person name="Smedile F."/>
            <person name="La Cono V."/>
            <person name="Hallsworth J.E."/>
            <person name="Yakimov M.M."/>
        </authorList>
    </citation>
    <scope>NUCLEOTIDE SEQUENCE</scope>
    <source>
        <strain evidence="3">HSR-Bgl</strain>
        <strain evidence="2">HSR12-1</strain>
    </source>
</reference>
<organism evidence="2 4">
    <name type="scientific">Halapricum desulfuricans</name>
    <dbReference type="NCBI Taxonomy" id="2841257"/>
    <lineage>
        <taxon>Archaea</taxon>
        <taxon>Methanobacteriati</taxon>
        <taxon>Methanobacteriota</taxon>
        <taxon>Stenosarchaea group</taxon>
        <taxon>Halobacteria</taxon>
        <taxon>Halobacteriales</taxon>
        <taxon>Haloarculaceae</taxon>
        <taxon>Halapricum</taxon>
    </lineage>
</organism>
<dbReference type="EMBL" id="CP064787">
    <property type="protein sequence ID" value="QSG05054.1"/>
    <property type="molecule type" value="Genomic_DNA"/>
</dbReference>
<evidence type="ECO:0000313" key="2">
    <source>
        <dbReference type="EMBL" id="QSG05054.1"/>
    </source>
</evidence>
<accession>A0A897NKZ0</accession>
<keyword evidence="1" id="KW-0812">Transmembrane</keyword>
<dbReference type="EMBL" id="CP064789">
    <property type="protein sequence ID" value="QSG12951.1"/>
    <property type="molecule type" value="Genomic_DNA"/>
</dbReference>